<accession>A0A9N8DQY2</accession>
<dbReference type="PANTHER" id="PTHR21231">
    <property type="entry name" value="XPA-BINDING PROTEIN 1-RELATED"/>
    <property type="match status" value="1"/>
</dbReference>
<dbReference type="GO" id="GO:0003924">
    <property type="term" value="F:GTPase activity"/>
    <property type="evidence" value="ECO:0007669"/>
    <property type="project" value="TreeGrafter"/>
</dbReference>
<gene>
    <name evidence="7" type="ORF">SEMRO_218_G090210.1</name>
</gene>
<evidence type="ECO:0000256" key="2">
    <source>
        <dbReference type="ARBA" id="ARBA00022741"/>
    </source>
</evidence>
<feature type="region of interest" description="Disordered" evidence="6">
    <location>
        <begin position="48"/>
        <end position="74"/>
    </location>
</feature>
<dbReference type="AlphaFoldDB" id="A0A9N8DQY2"/>
<dbReference type="GO" id="GO:0005525">
    <property type="term" value="F:GTP binding"/>
    <property type="evidence" value="ECO:0007669"/>
    <property type="project" value="UniProtKB-KW"/>
</dbReference>
<organism evidence="7 8">
    <name type="scientific">Seminavis robusta</name>
    <dbReference type="NCBI Taxonomy" id="568900"/>
    <lineage>
        <taxon>Eukaryota</taxon>
        <taxon>Sar</taxon>
        <taxon>Stramenopiles</taxon>
        <taxon>Ochrophyta</taxon>
        <taxon>Bacillariophyta</taxon>
        <taxon>Bacillariophyceae</taxon>
        <taxon>Bacillariophycidae</taxon>
        <taxon>Naviculales</taxon>
        <taxon>Naviculaceae</taxon>
        <taxon>Seminavis</taxon>
    </lineage>
</organism>
<dbReference type="EMBL" id="CAICTM010000217">
    <property type="protein sequence ID" value="CAB9505096.1"/>
    <property type="molecule type" value="Genomic_DNA"/>
</dbReference>
<dbReference type="InterPro" id="IPR004130">
    <property type="entry name" value="Gpn"/>
</dbReference>
<sequence>MSPVYGQVVCGPPGSGKTTYCNGMQHYLEILGRNAAVINLDPANEMGQFVPSSSTAGNTATEEEDDEDTNDTGNSQLPYSAIFDVCEEVVNLSAVMEQTGLGPNGGLMFCMEYLEEHVEEIIGMLQQRIQEYKSTTPTYLIIDLPGQVELYTHSTCVQHILQRLVKSLDLRLTAVQLIDAHYCADPHKFLSAALLGTTTMIRLELPTVNVLSKVDLLSQFDQDGDLPFGLEFFTECHDLQRLVPFLDGMGTLDTANQYDDLDEFDFADDPDYQKARQKTRTSKFRQKRDKLQRALADVVEDFGLLGFLPLDITHAESVGRVLAKIDKCNGYVFSTSSATNNTKEDLFQCAIANDDNDAHHLADIQERIQEQREWLQEQDQLRQQLKQQEELEREQQQNESQPPNFPPAAKVAYVHPKKNQKKS</sequence>
<feature type="region of interest" description="Disordered" evidence="6">
    <location>
        <begin position="379"/>
        <end position="423"/>
    </location>
</feature>
<keyword evidence="2 5" id="KW-0547">Nucleotide-binding</keyword>
<dbReference type="SUPFAM" id="SSF52540">
    <property type="entry name" value="P-loop containing nucleoside triphosphate hydrolases"/>
    <property type="match status" value="1"/>
</dbReference>
<evidence type="ECO:0000313" key="8">
    <source>
        <dbReference type="Proteomes" id="UP001153069"/>
    </source>
</evidence>
<keyword evidence="8" id="KW-1185">Reference proteome</keyword>
<comment type="function">
    <text evidence="5">Small GTPase required for proper localization of RNA polymerase II and III (RNAPII and RNAPIII). May act at an RNAP assembly step prior to nuclear import.</text>
</comment>
<dbReference type="GO" id="GO:0005737">
    <property type="term" value="C:cytoplasm"/>
    <property type="evidence" value="ECO:0007669"/>
    <property type="project" value="TreeGrafter"/>
</dbReference>
<evidence type="ECO:0000256" key="6">
    <source>
        <dbReference type="SAM" id="MobiDB-lite"/>
    </source>
</evidence>
<reference evidence="7" key="1">
    <citation type="submission" date="2020-06" db="EMBL/GenBank/DDBJ databases">
        <authorList>
            <consortium name="Plant Systems Biology data submission"/>
        </authorList>
    </citation>
    <scope>NUCLEOTIDE SEQUENCE</scope>
    <source>
        <strain evidence="7">D6</strain>
    </source>
</reference>
<dbReference type="InterPro" id="IPR030231">
    <property type="entry name" value="Gpn2"/>
</dbReference>
<proteinExistence type="inferred from homology"/>
<comment type="similarity">
    <text evidence="1 5">Belongs to the GPN-loop GTPase family.</text>
</comment>
<comment type="caution">
    <text evidence="7">The sequence shown here is derived from an EMBL/GenBank/DDBJ whole genome shotgun (WGS) entry which is preliminary data.</text>
</comment>
<protein>
    <recommendedName>
        <fullName evidence="5">GPN-loop GTPase 2</fullName>
    </recommendedName>
</protein>
<dbReference type="CDD" id="cd17871">
    <property type="entry name" value="GPN2"/>
    <property type="match status" value="1"/>
</dbReference>
<feature type="compositionally biased region" description="Basic and acidic residues" evidence="6">
    <location>
        <begin position="387"/>
        <end position="396"/>
    </location>
</feature>
<evidence type="ECO:0000256" key="1">
    <source>
        <dbReference type="ARBA" id="ARBA00005290"/>
    </source>
</evidence>
<dbReference type="Gene3D" id="3.40.50.300">
    <property type="entry name" value="P-loop containing nucleotide triphosphate hydrolases"/>
    <property type="match status" value="1"/>
</dbReference>
<evidence type="ECO:0000256" key="5">
    <source>
        <dbReference type="RuleBase" id="RU365059"/>
    </source>
</evidence>
<evidence type="ECO:0000256" key="4">
    <source>
        <dbReference type="ARBA" id="ARBA00023134"/>
    </source>
</evidence>
<evidence type="ECO:0000313" key="7">
    <source>
        <dbReference type="EMBL" id="CAB9505096.1"/>
    </source>
</evidence>
<dbReference type="Proteomes" id="UP001153069">
    <property type="component" value="Unassembled WGS sequence"/>
</dbReference>
<dbReference type="Pfam" id="PF03029">
    <property type="entry name" value="ATP_bind_1"/>
    <property type="match status" value="2"/>
</dbReference>
<keyword evidence="4 5" id="KW-0342">GTP-binding</keyword>
<dbReference type="InterPro" id="IPR027417">
    <property type="entry name" value="P-loop_NTPase"/>
</dbReference>
<keyword evidence="3 5" id="KW-0378">Hydrolase</keyword>
<comment type="subunit">
    <text evidence="5">Binds to RNA polymerase II (RNAPII).</text>
</comment>
<name>A0A9N8DQY2_9STRA</name>
<dbReference type="OrthoDB" id="5839at2759"/>
<dbReference type="PANTHER" id="PTHR21231:SF3">
    <property type="entry name" value="GPN-LOOP GTPASE 2"/>
    <property type="match status" value="1"/>
</dbReference>
<evidence type="ECO:0000256" key="3">
    <source>
        <dbReference type="ARBA" id="ARBA00022801"/>
    </source>
</evidence>
<feature type="compositionally biased region" description="Acidic residues" evidence="6">
    <location>
        <begin position="61"/>
        <end position="70"/>
    </location>
</feature>